<reference evidence="2" key="1">
    <citation type="journal article" date="2013" name="Nat. Genet.">
        <title>The Capsella rubella genome and the genomic consequences of rapid mating system evolution.</title>
        <authorList>
            <person name="Slotte T."/>
            <person name="Hazzouri K.M."/>
            <person name="Agren J.A."/>
            <person name="Koenig D."/>
            <person name="Maumus F."/>
            <person name="Guo Y.L."/>
            <person name="Steige K."/>
            <person name="Platts A.E."/>
            <person name="Escobar J.S."/>
            <person name="Newman L.K."/>
            <person name="Wang W."/>
            <person name="Mandakova T."/>
            <person name="Vello E."/>
            <person name="Smith L.M."/>
            <person name="Henz S.R."/>
            <person name="Steffen J."/>
            <person name="Takuno S."/>
            <person name="Brandvain Y."/>
            <person name="Coop G."/>
            <person name="Andolfatto P."/>
            <person name="Hu T.T."/>
            <person name="Blanchette M."/>
            <person name="Clark R.M."/>
            <person name="Quesneville H."/>
            <person name="Nordborg M."/>
            <person name="Gaut B.S."/>
            <person name="Lysak M.A."/>
            <person name="Jenkins J."/>
            <person name="Grimwood J."/>
            <person name="Chapman J."/>
            <person name="Prochnik S."/>
            <person name="Shu S."/>
            <person name="Rokhsar D."/>
            <person name="Schmutz J."/>
            <person name="Weigel D."/>
            <person name="Wright S.I."/>
        </authorList>
    </citation>
    <scope>NUCLEOTIDE SEQUENCE [LARGE SCALE GENOMIC DNA]</scope>
    <source>
        <strain evidence="2">cv. Monte Gargano</strain>
    </source>
</reference>
<sequence>MTRLRYQKMVRPFLDPPWTSESGPSTCDLSGPSDKLFGGNGCNVTKCLRELLPNQLLNRIKPQGFCLSVPGLYLSMEKQSLQPVCGQEALQLLNCVADSKFDQEKCLRLLQSLRECVLAKKVKNFSIPNQDHVSDGAASATKKPS</sequence>
<dbReference type="PANTHER" id="PTHR37750">
    <property type="entry name" value="COX19-LIKE CHCH FAMILY PROTEIN"/>
    <property type="match status" value="1"/>
</dbReference>
<name>R0H3F9_9BRAS</name>
<dbReference type="AlphaFoldDB" id="R0H3F9"/>
<dbReference type="eggNOG" id="ENOG502S7T5">
    <property type="taxonomic scope" value="Eukaryota"/>
</dbReference>
<dbReference type="Gene3D" id="1.10.287.1130">
    <property type="entry name" value="CytochromE C oxidase copper chaperone"/>
    <property type="match status" value="1"/>
</dbReference>
<dbReference type="PANTHER" id="PTHR37750:SF1">
    <property type="entry name" value="COX19-LIKE CHCH FAMILY PROTEIN"/>
    <property type="match status" value="1"/>
</dbReference>
<organism evidence="1 2">
    <name type="scientific">Capsella rubella</name>
    <dbReference type="NCBI Taxonomy" id="81985"/>
    <lineage>
        <taxon>Eukaryota</taxon>
        <taxon>Viridiplantae</taxon>
        <taxon>Streptophyta</taxon>
        <taxon>Embryophyta</taxon>
        <taxon>Tracheophyta</taxon>
        <taxon>Spermatophyta</taxon>
        <taxon>Magnoliopsida</taxon>
        <taxon>eudicotyledons</taxon>
        <taxon>Gunneridae</taxon>
        <taxon>Pentapetalae</taxon>
        <taxon>rosids</taxon>
        <taxon>malvids</taxon>
        <taxon>Brassicales</taxon>
        <taxon>Brassicaceae</taxon>
        <taxon>Camelineae</taxon>
        <taxon>Capsella</taxon>
    </lineage>
</organism>
<evidence type="ECO:0000313" key="1">
    <source>
        <dbReference type="EMBL" id="EOA18033.1"/>
    </source>
</evidence>
<evidence type="ECO:0000313" key="2">
    <source>
        <dbReference type="Proteomes" id="UP000029121"/>
    </source>
</evidence>
<evidence type="ECO:0008006" key="3">
    <source>
        <dbReference type="Google" id="ProtNLM"/>
    </source>
</evidence>
<proteinExistence type="predicted"/>
<dbReference type="PROSITE" id="PS51808">
    <property type="entry name" value="CHCH"/>
    <property type="match status" value="1"/>
</dbReference>
<dbReference type="InterPro" id="IPR009069">
    <property type="entry name" value="Cys_alpha_HP_mot_SF"/>
</dbReference>
<keyword evidence="2" id="KW-1185">Reference proteome</keyword>
<dbReference type="EMBL" id="KB870811">
    <property type="protein sequence ID" value="EOA18033.1"/>
    <property type="molecule type" value="Genomic_DNA"/>
</dbReference>
<dbReference type="SUPFAM" id="SSF47072">
    <property type="entry name" value="Cysteine alpha-hairpin motif"/>
    <property type="match status" value="1"/>
</dbReference>
<protein>
    <recommendedName>
        <fullName evidence="3">IMS import disulfide relay-system CHCH-CHCH-like Cx9C domain-containing protein</fullName>
    </recommendedName>
</protein>
<gene>
    <name evidence="1" type="ORF">CARUB_v10006476mg</name>
</gene>
<accession>R0H3F9</accession>
<dbReference type="Proteomes" id="UP000029121">
    <property type="component" value="Unassembled WGS sequence"/>
</dbReference>